<dbReference type="PANTHER" id="PTHR43345">
    <property type="entry name" value="3-ISOPROPYLMALATE DEHYDRATASE SMALL SUBUNIT 2-RELATED-RELATED"/>
    <property type="match status" value="1"/>
</dbReference>
<gene>
    <name evidence="10 12" type="primary">leuD</name>
    <name evidence="12" type="ORF">FHP25_00845</name>
</gene>
<reference evidence="12 13" key="1">
    <citation type="submission" date="2019-06" db="EMBL/GenBank/DDBJ databases">
        <title>New taxonomy in bacterial strain CC-CFT640, isolated from vineyard.</title>
        <authorList>
            <person name="Lin S.-Y."/>
            <person name="Tsai C.-F."/>
            <person name="Young C.-C."/>
        </authorList>
    </citation>
    <scope>NUCLEOTIDE SEQUENCE [LARGE SCALE GENOMIC DNA]</scope>
    <source>
        <strain evidence="12 13">CC-CFT640</strain>
    </source>
</reference>
<dbReference type="Pfam" id="PF00694">
    <property type="entry name" value="Aconitase_C"/>
    <property type="match status" value="1"/>
</dbReference>
<sequence length="203" mass="22568">MEKFTTLTAPAAVLLRQNIDTDIIVRIERLITLGRKELAPYCFEALRYREDGSDDPAFFLNDPASKGARILLAGRNFGCGSSREGAVWALMCVGIRCVIAPSFGDIFFNNCFQNGVLPIVLDAATIESLADTVRQDPQAQPLTVDLERQQLRLANRAIGFEVDPGRREALLEGLDEIGVTLQREPEIAAFQARDRALRPWIYS</sequence>
<keyword evidence="6 10" id="KW-0432">Leucine biosynthesis</keyword>
<name>A0A5C8PVE0_9HYPH</name>
<evidence type="ECO:0000256" key="1">
    <source>
        <dbReference type="ARBA" id="ARBA00000491"/>
    </source>
</evidence>
<keyword evidence="13" id="KW-1185">Reference proteome</keyword>
<dbReference type="RefSeq" id="WP_147844984.1">
    <property type="nucleotide sequence ID" value="NZ_VDUZ01000001.1"/>
</dbReference>
<evidence type="ECO:0000256" key="5">
    <source>
        <dbReference type="ARBA" id="ARBA00011271"/>
    </source>
</evidence>
<comment type="catalytic activity">
    <reaction evidence="1 10">
        <text>(2R,3S)-3-isopropylmalate = (2S)-2-isopropylmalate</text>
        <dbReference type="Rhea" id="RHEA:32287"/>
        <dbReference type="ChEBI" id="CHEBI:1178"/>
        <dbReference type="ChEBI" id="CHEBI:35121"/>
        <dbReference type="EC" id="4.2.1.33"/>
    </reaction>
</comment>
<dbReference type="EMBL" id="VDUZ01000001">
    <property type="protein sequence ID" value="TXL82278.1"/>
    <property type="molecule type" value="Genomic_DNA"/>
</dbReference>
<dbReference type="HAMAP" id="MF_01031">
    <property type="entry name" value="LeuD_type1"/>
    <property type="match status" value="1"/>
</dbReference>
<dbReference type="GO" id="GO:0009098">
    <property type="term" value="P:L-leucine biosynthetic process"/>
    <property type="evidence" value="ECO:0007669"/>
    <property type="project" value="UniProtKB-UniRule"/>
</dbReference>
<dbReference type="OrthoDB" id="9777465at2"/>
<evidence type="ECO:0000313" key="12">
    <source>
        <dbReference type="EMBL" id="TXL82278.1"/>
    </source>
</evidence>
<dbReference type="InterPro" id="IPR033940">
    <property type="entry name" value="IPMI_Swivel"/>
</dbReference>
<dbReference type="GO" id="GO:0003861">
    <property type="term" value="F:3-isopropylmalate dehydratase activity"/>
    <property type="evidence" value="ECO:0007669"/>
    <property type="project" value="UniProtKB-UniRule"/>
</dbReference>
<dbReference type="InterPro" id="IPR050075">
    <property type="entry name" value="LeuD"/>
</dbReference>
<comment type="pathway">
    <text evidence="3 10">Amino-acid biosynthesis; L-leucine biosynthesis; L-leucine from 3-methyl-2-oxobutanoate: step 2/4.</text>
</comment>
<comment type="subunit">
    <text evidence="5 10">Heterodimer of LeuC and LeuD.</text>
</comment>
<evidence type="ECO:0000256" key="6">
    <source>
        <dbReference type="ARBA" id="ARBA00022430"/>
    </source>
</evidence>
<evidence type="ECO:0000256" key="3">
    <source>
        <dbReference type="ARBA" id="ARBA00004729"/>
    </source>
</evidence>
<dbReference type="EC" id="4.2.1.33" evidence="10"/>
<dbReference type="PANTHER" id="PTHR43345:SF5">
    <property type="entry name" value="3-ISOPROPYLMALATE DEHYDRATASE SMALL SUBUNIT"/>
    <property type="match status" value="1"/>
</dbReference>
<feature type="domain" description="Aconitase A/isopropylmalate dehydratase small subunit swivel" evidence="11">
    <location>
        <begin position="1"/>
        <end position="122"/>
    </location>
</feature>
<evidence type="ECO:0000259" key="11">
    <source>
        <dbReference type="Pfam" id="PF00694"/>
    </source>
</evidence>
<dbReference type="GO" id="GO:0009316">
    <property type="term" value="C:3-isopropylmalate dehydratase complex"/>
    <property type="evidence" value="ECO:0007669"/>
    <property type="project" value="InterPro"/>
</dbReference>
<evidence type="ECO:0000256" key="2">
    <source>
        <dbReference type="ARBA" id="ARBA00002695"/>
    </source>
</evidence>
<keyword evidence="8 10" id="KW-0456">Lyase</keyword>
<dbReference type="Gene3D" id="3.20.19.10">
    <property type="entry name" value="Aconitase, domain 4"/>
    <property type="match status" value="1"/>
</dbReference>
<comment type="function">
    <text evidence="2 10">Catalyzes the isomerization between 2-isopropylmalate and 3-isopropylmalate, via the formation of 2-isopropylmaleate.</text>
</comment>
<proteinExistence type="inferred from homology"/>
<evidence type="ECO:0000256" key="8">
    <source>
        <dbReference type="ARBA" id="ARBA00023239"/>
    </source>
</evidence>
<dbReference type="NCBIfam" id="NF002458">
    <property type="entry name" value="PRK01641.1"/>
    <property type="match status" value="1"/>
</dbReference>
<evidence type="ECO:0000313" key="13">
    <source>
        <dbReference type="Proteomes" id="UP000321638"/>
    </source>
</evidence>
<dbReference type="CDD" id="cd01577">
    <property type="entry name" value="IPMI_Swivel"/>
    <property type="match status" value="1"/>
</dbReference>
<comment type="caution">
    <text evidence="12">The sequence shown here is derived from an EMBL/GenBank/DDBJ whole genome shotgun (WGS) entry which is preliminary data.</text>
</comment>
<keyword evidence="7 10" id="KW-0028">Amino-acid biosynthesis</keyword>
<comment type="similarity">
    <text evidence="4 10">Belongs to the LeuD family. LeuD type 1 subfamily.</text>
</comment>
<dbReference type="AlphaFoldDB" id="A0A5C8PVE0"/>
<dbReference type="InterPro" id="IPR000573">
    <property type="entry name" value="AconitaseA/IPMdHydase_ssu_swvl"/>
</dbReference>
<keyword evidence="9 10" id="KW-0100">Branched-chain amino acid biosynthesis</keyword>
<protein>
    <recommendedName>
        <fullName evidence="10">3-isopropylmalate dehydratase small subunit</fullName>
        <ecNumber evidence="10">4.2.1.33</ecNumber>
    </recommendedName>
    <alternativeName>
        <fullName evidence="10">Alpha-IPM isomerase</fullName>
        <shortName evidence="10">IPMI</shortName>
    </alternativeName>
    <alternativeName>
        <fullName evidence="10">Isopropylmalate isomerase</fullName>
    </alternativeName>
</protein>
<dbReference type="SUPFAM" id="SSF52016">
    <property type="entry name" value="LeuD/IlvD-like"/>
    <property type="match status" value="1"/>
</dbReference>
<dbReference type="InterPro" id="IPR004431">
    <property type="entry name" value="3-IsopropMal_deHydase_ssu"/>
</dbReference>
<accession>A0A5C8PVE0</accession>
<evidence type="ECO:0000256" key="4">
    <source>
        <dbReference type="ARBA" id="ARBA00009845"/>
    </source>
</evidence>
<dbReference type="Proteomes" id="UP000321638">
    <property type="component" value="Unassembled WGS sequence"/>
</dbReference>
<evidence type="ECO:0000256" key="9">
    <source>
        <dbReference type="ARBA" id="ARBA00023304"/>
    </source>
</evidence>
<organism evidence="12 13">
    <name type="scientific">Vineibacter terrae</name>
    <dbReference type="NCBI Taxonomy" id="2586908"/>
    <lineage>
        <taxon>Bacteria</taxon>
        <taxon>Pseudomonadati</taxon>
        <taxon>Pseudomonadota</taxon>
        <taxon>Alphaproteobacteria</taxon>
        <taxon>Hyphomicrobiales</taxon>
        <taxon>Vineibacter</taxon>
    </lineage>
</organism>
<dbReference type="NCBIfam" id="TIGR00171">
    <property type="entry name" value="leuD"/>
    <property type="match status" value="1"/>
</dbReference>
<evidence type="ECO:0000256" key="10">
    <source>
        <dbReference type="HAMAP-Rule" id="MF_01031"/>
    </source>
</evidence>
<dbReference type="UniPathway" id="UPA00048">
    <property type="reaction ID" value="UER00071"/>
</dbReference>
<evidence type="ECO:0000256" key="7">
    <source>
        <dbReference type="ARBA" id="ARBA00022605"/>
    </source>
</evidence>
<dbReference type="InterPro" id="IPR015928">
    <property type="entry name" value="Aconitase/3IPM_dehydase_swvl"/>
</dbReference>